<evidence type="ECO:0000313" key="3">
    <source>
        <dbReference type="EMBL" id="KRM26191.1"/>
    </source>
</evidence>
<dbReference type="OrthoDB" id="1650379at2"/>
<sequence>MNRAKIQDYIDQREEQRADLYHIERDDENHFRLNGHPYELVKDYRDGFNPTELAKRFSSVLSKYDYIVGDWGYDQLRLKGFYAKENPGFTPEKSVETIEDYLFEDCNFGCAYFIIHNEDVKVGHPHHRRRRRNHSSKKGPVIKERRRKVKQPSVRHRKNQHAERVKTGKHQQKFVIRQRKQGAKKHK</sequence>
<feature type="compositionally biased region" description="Basic residues" evidence="2">
    <location>
        <begin position="144"/>
        <end position="159"/>
    </location>
</feature>
<evidence type="ECO:0000256" key="2">
    <source>
        <dbReference type="SAM" id="MobiDB-lite"/>
    </source>
</evidence>
<feature type="compositionally biased region" description="Basic residues" evidence="2">
    <location>
        <begin position="123"/>
        <end position="137"/>
    </location>
</feature>
<dbReference type="Proteomes" id="UP000051412">
    <property type="component" value="Unassembled WGS sequence"/>
</dbReference>
<feature type="compositionally biased region" description="Basic residues" evidence="2">
    <location>
        <begin position="167"/>
        <end position="187"/>
    </location>
</feature>
<dbReference type="RefSeq" id="WP_047769645.1">
    <property type="nucleotide sequence ID" value="NZ_AZGM01000093.1"/>
</dbReference>
<comment type="caution">
    <text evidence="3">The sequence shown here is derived from an EMBL/GenBank/DDBJ whole genome shotgun (WGS) entry which is preliminary data.</text>
</comment>
<dbReference type="InterPro" id="IPR009370">
    <property type="entry name" value="YutD-like"/>
</dbReference>
<organism evidence="3 4">
    <name type="scientific">Limosilactobacillus panis DSM 6035</name>
    <dbReference type="NCBI Taxonomy" id="1423782"/>
    <lineage>
        <taxon>Bacteria</taxon>
        <taxon>Bacillati</taxon>
        <taxon>Bacillota</taxon>
        <taxon>Bacilli</taxon>
        <taxon>Lactobacillales</taxon>
        <taxon>Lactobacillaceae</taxon>
        <taxon>Limosilactobacillus</taxon>
    </lineage>
</organism>
<keyword evidence="4" id="KW-1185">Reference proteome</keyword>
<evidence type="ECO:0008006" key="5">
    <source>
        <dbReference type="Google" id="ProtNLM"/>
    </source>
</evidence>
<reference evidence="3 4" key="1">
    <citation type="journal article" date="2015" name="Genome Announc.">
        <title>Expanding the biotechnology potential of lactobacilli through comparative genomics of 213 strains and associated genera.</title>
        <authorList>
            <person name="Sun Z."/>
            <person name="Harris H.M."/>
            <person name="McCann A."/>
            <person name="Guo C."/>
            <person name="Argimon S."/>
            <person name="Zhang W."/>
            <person name="Yang X."/>
            <person name="Jeffery I.B."/>
            <person name="Cooney J.C."/>
            <person name="Kagawa T.F."/>
            <person name="Liu W."/>
            <person name="Song Y."/>
            <person name="Salvetti E."/>
            <person name="Wrobel A."/>
            <person name="Rasinkangas P."/>
            <person name="Parkhill J."/>
            <person name="Rea M.C."/>
            <person name="O'Sullivan O."/>
            <person name="Ritari J."/>
            <person name="Douillard F.P."/>
            <person name="Paul Ross R."/>
            <person name="Yang R."/>
            <person name="Briner A.E."/>
            <person name="Felis G.E."/>
            <person name="de Vos W.M."/>
            <person name="Barrangou R."/>
            <person name="Klaenhammer T.R."/>
            <person name="Caufield P.W."/>
            <person name="Cui Y."/>
            <person name="Zhang H."/>
            <person name="O'Toole P.W."/>
        </authorList>
    </citation>
    <scope>NUCLEOTIDE SEQUENCE [LARGE SCALE GENOMIC DNA]</scope>
    <source>
        <strain evidence="3 4">DSM 6035</strain>
    </source>
</reference>
<keyword evidence="1" id="KW-1015">Disulfide bond</keyword>
<dbReference type="InterPro" id="IPR038141">
    <property type="entry name" value="YutD-like_sf"/>
</dbReference>
<gene>
    <name evidence="3" type="ORF">FD32_GL000523</name>
</gene>
<feature type="region of interest" description="Disordered" evidence="2">
    <location>
        <begin position="123"/>
        <end position="187"/>
    </location>
</feature>
<dbReference type="STRING" id="1423782.FD32_GL000523"/>
<evidence type="ECO:0000313" key="4">
    <source>
        <dbReference type="Proteomes" id="UP000051412"/>
    </source>
</evidence>
<name>A0A0R1X7K2_9LACO</name>
<dbReference type="Gene3D" id="3.50.4.20">
    <property type="match status" value="1"/>
</dbReference>
<feature type="disulfide bond" evidence="1">
    <location>
        <begin position="106"/>
        <end position="110"/>
    </location>
</feature>
<evidence type="ECO:0000256" key="1">
    <source>
        <dbReference type="PIRSR" id="PIRSR012565-1"/>
    </source>
</evidence>
<dbReference type="PIRSF" id="PIRSF012565">
    <property type="entry name" value="DUF1027"/>
    <property type="match status" value="1"/>
</dbReference>
<protein>
    <recommendedName>
        <fullName evidence="5">Transcriptional regulator</fullName>
    </recommendedName>
</protein>
<dbReference type="Pfam" id="PF06265">
    <property type="entry name" value="YutD-like"/>
    <property type="match status" value="1"/>
</dbReference>
<dbReference type="EMBL" id="AZGM01000093">
    <property type="protein sequence ID" value="KRM26191.1"/>
    <property type="molecule type" value="Genomic_DNA"/>
</dbReference>
<proteinExistence type="predicted"/>
<accession>A0A0R1X7K2</accession>
<dbReference type="PATRIC" id="fig|1423782.4.peg.536"/>
<dbReference type="AlphaFoldDB" id="A0A0R1X7K2"/>